<evidence type="ECO:0000256" key="1">
    <source>
        <dbReference type="SAM" id="MobiDB-lite"/>
    </source>
</evidence>
<reference evidence="2 3" key="1">
    <citation type="submission" date="2017-05" db="EMBL/GenBank/DDBJ databases">
        <authorList>
            <person name="Varghese N."/>
            <person name="Submissions S."/>
        </authorList>
    </citation>
    <scope>NUCLEOTIDE SEQUENCE [LARGE SCALE GENOMIC DNA]</scope>
    <source>
        <strain evidence="2 3">DSM 26001</strain>
    </source>
</reference>
<name>A0ABY1QHK3_9BURK</name>
<feature type="region of interest" description="Disordered" evidence="1">
    <location>
        <begin position="39"/>
        <end position="76"/>
    </location>
</feature>
<sequence>MDATWIVSANASRARIFSQAGSSAGLEEIESMVNAGARLRTSESESDKIGPTSAGKSIHNTGNATPNKAFEPHQTPVEHQSELFARSVAEALLKGQQQGRFRELCIVASPEFLGVLRQQLNPNVASAVRLEINKDYTQASPAELQEHIKAHQAKG</sequence>
<dbReference type="InterPro" id="IPR019291">
    <property type="entry name" value="Host_attachment_protein"/>
</dbReference>
<comment type="caution">
    <text evidence="2">The sequence shown here is derived from an EMBL/GenBank/DDBJ whole genome shotgun (WGS) entry which is preliminary data.</text>
</comment>
<accession>A0ABY1QHK3</accession>
<proteinExistence type="predicted"/>
<organism evidence="2 3">
    <name type="scientific">Noviherbaspirillum suwonense</name>
    <dbReference type="NCBI Taxonomy" id="1224511"/>
    <lineage>
        <taxon>Bacteria</taxon>
        <taxon>Pseudomonadati</taxon>
        <taxon>Pseudomonadota</taxon>
        <taxon>Betaproteobacteria</taxon>
        <taxon>Burkholderiales</taxon>
        <taxon>Oxalobacteraceae</taxon>
        <taxon>Noviherbaspirillum</taxon>
    </lineage>
</organism>
<dbReference type="Pfam" id="PF10116">
    <property type="entry name" value="Host_attach"/>
    <property type="match status" value="1"/>
</dbReference>
<protein>
    <submittedName>
        <fullName evidence="2">Protein required for attachment to host cells</fullName>
    </submittedName>
</protein>
<feature type="compositionally biased region" description="Polar residues" evidence="1">
    <location>
        <begin position="54"/>
        <end position="66"/>
    </location>
</feature>
<dbReference type="Proteomes" id="UP001158049">
    <property type="component" value="Unassembled WGS sequence"/>
</dbReference>
<evidence type="ECO:0000313" key="2">
    <source>
        <dbReference type="EMBL" id="SMP68109.1"/>
    </source>
</evidence>
<gene>
    <name evidence="2" type="ORF">SAMN06295970_113105</name>
</gene>
<keyword evidence="3" id="KW-1185">Reference proteome</keyword>
<dbReference type="EMBL" id="FXUL01000013">
    <property type="protein sequence ID" value="SMP68109.1"/>
    <property type="molecule type" value="Genomic_DNA"/>
</dbReference>
<dbReference type="RefSeq" id="WP_283443455.1">
    <property type="nucleotide sequence ID" value="NZ_FXUL01000013.1"/>
</dbReference>
<evidence type="ECO:0000313" key="3">
    <source>
        <dbReference type="Proteomes" id="UP001158049"/>
    </source>
</evidence>